<reference evidence="3 4" key="1">
    <citation type="submission" date="2020-08" db="EMBL/GenBank/DDBJ databases">
        <title>Genomic Encyclopedia of Type Strains, Phase IV (KMG-IV): sequencing the most valuable type-strain genomes for metagenomic binning, comparative biology and taxonomic classification.</title>
        <authorList>
            <person name="Goeker M."/>
        </authorList>
    </citation>
    <scope>NUCLEOTIDE SEQUENCE [LARGE SCALE GENOMIC DNA]</scope>
    <source>
        <strain evidence="3 4">DSM 5895</strain>
    </source>
</reference>
<feature type="domain" description="DNA circulation N-terminal" evidence="2">
    <location>
        <begin position="8"/>
        <end position="88"/>
    </location>
</feature>
<evidence type="ECO:0000259" key="2">
    <source>
        <dbReference type="Pfam" id="PF07157"/>
    </source>
</evidence>
<dbReference type="Proteomes" id="UP000533469">
    <property type="component" value="Unassembled WGS sequence"/>
</dbReference>
<name>A0A839Z9W1_9HYPH</name>
<feature type="transmembrane region" description="Helical" evidence="1">
    <location>
        <begin position="110"/>
        <end position="134"/>
    </location>
</feature>
<dbReference type="RefSeq" id="WP_183189664.1">
    <property type="nucleotide sequence ID" value="NZ_JACICD010000003.1"/>
</dbReference>
<evidence type="ECO:0000313" key="4">
    <source>
        <dbReference type="Proteomes" id="UP000533469"/>
    </source>
</evidence>
<keyword evidence="4" id="KW-1185">Reference proteome</keyword>
<organism evidence="3 4">
    <name type="scientific">Ancylobacter tetraedralis</name>
    <dbReference type="NCBI Taxonomy" id="217068"/>
    <lineage>
        <taxon>Bacteria</taxon>
        <taxon>Pseudomonadati</taxon>
        <taxon>Pseudomonadota</taxon>
        <taxon>Alphaproteobacteria</taxon>
        <taxon>Hyphomicrobiales</taxon>
        <taxon>Xanthobacteraceae</taxon>
        <taxon>Ancylobacter</taxon>
    </lineage>
</organism>
<comment type="caution">
    <text evidence="3">The sequence shown here is derived from an EMBL/GenBank/DDBJ whole genome shotgun (WGS) entry which is preliminary data.</text>
</comment>
<evidence type="ECO:0000313" key="3">
    <source>
        <dbReference type="EMBL" id="MBB3771516.1"/>
    </source>
</evidence>
<dbReference type="EMBL" id="JACICD010000003">
    <property type="protein sequence ID" value="MBB3771516.1"/>
    <property type="molecule type" value="Genomic_DNA"/>
</dbReference>
<protein>
    <recommendedName>
        <fullName evidence="2">DNA circulation N-terminal domain-containing protein</fullName>
    </recommendedName>
</protein>
<accession>A0A839Z9W1</accession>
<keyword evidence="1" id="KW-0472">Membrane</keyword>
<proteinExistence type="predicted"/>
<dbReference type="Pfam" id="PF07157">
    <property type="entry name" value="DNA_circ_N"/>
    <property type="match status" value="1"/>
</dbReference>
<dbReference type="InterPro" id="IPR009826">
    <property type="entry name" value="DNA_circ_N"/>
</dbReference>
<sequence length="153" mass="16567">MRNWQRDLRRASFRGVRFWVEDDSSEDGRRVVVHQIVGGEVPVTEDMGRRVATFDVRAYVVSDVADLESLALRAACGLPGASLLTLPMEPPQFVRCLACRPSRSRDRAGYVGFDLSFVAAGGAFSALATGIPALRLTFGVNLGPVSLALSVDL</sequence>
<gene>
    <name evidence="3" type="ORF">FHS55_002115</name>
</gene>
<dbReference type="AlphaFoldDB" id="A0A839Z9W1"/>
<evidence type="ECO:0000256" key="1">
    <source>
        <dbReference type="SAM" id="Phobius"/>
    </source>
</evidence>
<keyword evidence="1" id="KW-0812">Transmembrane</keyword>
<keyword evidence="1" id="KW-1133">Transmembrane helix</keyword>